<comment type="caution">
    <text evidence="3">The sequence shown here is derived from an EMBL/GenBank/DDBJ whole genome shotgun (WGS) entry which is preliminary data.</text>
</comment>
<evidence type="ECO:0000313" key="3">
    <source>
        <dbReference type="EMBL" id="KAA0022608.1"/>
    </source>
</evidence>
<evidence type="ECO:0000313" key="4">
    <source>
        <dbReference type="Proteomes" id="UP000322244"/>
    </source>
</evidence>
<evidence type="ECO:0000256" key="1">
    <source>
        <dbReference type="SAM" id="Phobius"/>
    </source>
</evidence>
<keyword evidence="1" id="KW-1133">Transmembrane helix</keyword>
<dbReference type="AlphaFoldDB" id="A0A5A7S8X4"/>
<proteinExistence type="predicted"/>
<gene>
    <name evidence="3" type="ORF">FOY51_13030</name>
</gene>
<dbReference type="PANTHER" id="PTHR34473">
    <property type="entry name" value="UPF0699 TRANSMEMBRANE PROTEIN YDBS"/>
    <property type="match status" value="1"/>
</dbReference>
<dbReference type="Pfam" id="PF03703">
    <property type="entry name" value="bPH_2"/>
    <property type="match status" value="1"/>
</dbReference>
<sequence>MTQLVPPEESGADALSVEQELPWQRLDKRMLLVHPVNELVKLLPVVLVSLIVGTQSGNHFWGLIPLAIIVGFALLRWFTTAYRIGPVHIELRTGLLQKKLLSVPRSRIRSVDVEANLLHRMLGLSVVRIGTSHQTGRGDEKFELNALDASLVPGLREALMTKHATPEIEDIPADRSVAVEISHFNPAWVRYAPFSSTGVVAIAALVGVGFQYGLGEKVADSSAVSSALDSATKVGIIVAVLVGLVVLLIAASLLACVRYLLNYGNLRVTDDGKVLHVSHGVLKTRQTSLDRGRLRGTALKEPLLLRLVGGAKVDAIMTGVSSAARESSLVLPQAPVAEAHRMMNTVTGDPAPVAVPLIGHGPAATRRRFTRALLPVLLLAVIVVVLQLVGVPMPVLVWVALAVLIVAAVLLGWDRSRGLGHAVLPGWLITRSGSLDRDRECLQAGGIIGWTVKQSYFQRRAGVSTVVAATPAGRQGYWVLDLPIEQAWELVESVTPGAGSIWVRKVETDRALPG</sequence>
<feature type="transmembrane region" description="Helical" evidence="1">
    <location>
        <begin position="191"/>
        <end position="214"/>
    </location>
</feature>
<dbReference type="PIRSF" id="PIRSF026631">
    <property type="entry name" value="UCP026631"/>
    <property type="match status" value="1"/>
</dbReference>
<dbReference type="Proteomes" id="UP000322244">
    <property type="component" value="Unassembled WGS sequence"/>
</dbReference>
<dbReference type="RefSeq" id="WP_149430663.1">
    <property type="nucleotide sequence ID" value="NZ_VLNY01000005.1"/>
</dbReference>
<dbReference type="OrthoDB" id="4121259at2"/>
<feature type="transmembrane region" description="Helical" evidence="1">
    <location>
        <begin position="234"/>
        <end position="257"/>
    </location>
</feature>
<feature type="domain" description="YdbS-like PH" evidence="2">
    <location>
        <begin position="77"/>
        <end position="156"/>
    </location>
</feature>
<keyword evidence="4" id="KW-1185">Reference proteome</keyword>
<name>A0A5A7S8X4_9NOCA</name>
<keyword evidence="1" id="KW-0812">Transmembrane</keyword>
<accession>A0A5A7S8X4</accession>
<dbReference type="InterPro" id="IPR014529">
    <property type="entry name" value="UCP026631"/>
</dbReference>
<keyword evidence="1" id="KW-0472">Membrane</keyword>
<protein>
    <submittedName>
        <fullName evidence="3">PH domain-containing protein</fullName>
    </submittedName>
</protein>
<dbReference type="PANTHER" id="PTHR34473:SF2">
    <property type="entry name" value="UPF0699 TRANSMEMBRANE PROTEIN YDBT"/>
    <property type="match status" value="1"/>
</dbReference>
<reference evidence="3 4" key="1">
    <citation type="submission" date="2019-07" db="EMBL/GenBank/DDBJ databases">
        <title>Rhodococcus cavernicolus sp. nov., isolated from a cave.</title>
        <authorList>
            <person name="Lee S.D."/>
        </authorList>
    </citation>
    <scope>NUCLEOTIDE SEQUENCE [LARGE SCALE GENOMIC DNA]</scope>
    <source>
        <strain evidence="3 4">C1-24</strain>
    </source>
</reference>
<organism evidence="3 4">
    <name type="scientific">Antrihabitans cavernicola</name>
    <dbReference type="NCBI Taxonomy" id="2495913"/>
    <lineage>
        <taxon>Bacteria</taxon>
        <taxon>Bacillati</taxon>
        <taxon>Actinomycetota</taxon>
        <taxon>Actinomycetes</taxon>
        <taxon>Mycobacteriales</taxon>
        <taxon>Nocardiaceae</taxon>
        <taxon>Antrihabitans</taxon>
    </lineage>
</organism>
<feature type="transmembrane region" description="Helical" evidence="1">
    <location>
        <begin position="395"/>
        <end position="413"/>
    </location>
</feature>
<evidence type="ECO:0000259" key="2">
    <source>
        <dbReference type="Pfam" id="PF03703"/>
    </source>
</evidence>
<dbReference type="EMBL" id="VLNY01000005">
    <property type="protein sequence ID" value="KAA0022608.1"/>
    <property type="molecule type" value="Genomic_DNA"/>
</dbReference>
<dbReference type="InterPro" id="IPR005182">
    <property type="entry name" value="YdbS-like_PH"/>
</dbReference>
<feature type="transmembrane region" description="Helical" evidence="1">
    <location>
        <begin position="59"/>
        <end position="78"/>
    </location>
</feature>
<feature type="transmembrane region" description="Helical" evidence="1">
    <location>
        <begin position="372"/>
        <end position="389"/>
    </location>
</feature>